<protein>
    <submittedName>
        <fullName evidence="1">Uncharacterized protein</fullName>
    </submittedName>
</protein>
<accession>A0A392THZ5</accession>
<name>A0A392THZ5_9FABA</name>
<evidence type="ECO:0000313" key="1">
    <source>
        <dbReference type="EMBL" id="MCI59830.1"/>
    </source>
</evidence>
<dbReference type="Proteomes" id="UP000265520">
    <property type="component" value="Unassembled WGS sequence"/>
</dbReference>
<dbReference type="EMBL" id="LXQA010570722">
    <property type="protein sequence ID" value="MCI59830.1"/>
    <property type="molecule type" value="Genomic_DNA"/>
</dbReference>
<keyword evidence="2" id="KW-1185">Reference proteome</keyword>
<reference evidence="1 2" key="1">
    <citation type="journal article" date="2018" name="Front. Plant Sci.">
        <title>Red Clover (Trifolium pratense) and Zigzag Clover (T. medium) - A Picture of Genomic Similarities and Differences.</title>
        <authorList>
            <person name="Dluhosova J."/>
            <person name="Istvanek J."/>
            <person name="Nedelnik J."/>
            <person name="Repkova J."/>
        </authorList>
    </citation>
    <scope>NUCLEOTIDE SEQUENCE [LARGE SCALE GENOMIC DNA]</scope>
    <source>
        <strain evidence="2">cv. 10/8</strain>
        <tissue evidence="1">Leaf</tissue>
    </source>
</reference>
<evidence type="ECO:0000313" key="2">
    <source>
        <dbReference type="Proteomes" id="UP000265520"/>
    </source>
</evidence>
<organism evidence="1 2">
    <name type="scientific">Trifolium medium</name>
    <dbReference type="NCBI Taxonomy" id="97028"/>
    <lineage>
        <taxon>Eukaryota</taxon>
        <taxon>Viridiplantae</taxon>
        <taxon>Streptophyta</taxon>
        <taxon>Embryophyta</taxon>
        <taxon>Tracheophyta</taxon>
        <taxon>Spermatophyta</taxon>
        <taxon>Magnoliopsida</taxon>
        <taxon>eudicotyledons</taxon>
        <taxon>Gunneridae</taxon>
        <taxon>Pentapetalae</taxon>
        <taxon>rosids</taxon>
        <taxon>fabids</taxon>
        <taxon>Fabales</taxon>
        <taxon>Fabaceae</taxon>
        <taxon>Papilionoideae</taxon>
        <taxon>50 kb inversion clade</taxon>
        <taxon>NPAAA clade</taxon>
        <taxon>Hologalegina</taxon>
        <taxon>IRL clade</taxon>
        <taxon>Trifolieae</taxon>
        <taxon>Trifolium</taxon>
    </lineage>
</organism>
<sequence length="65" mass="7547">MLVKFAKLPFVMYSITVVSINQSLVVIDAELDRDNNGSIFPATAIRRRLKPLDARTDLRTRLNWW</sequence>
<dbReference type="AlphaFoldDB" id="A0A392THZ5"/>
<proteinExistence type="predicted"/>
<comment type="caution">
    <text evidence="1">The sequence shown here is derived from an EMBL/GenBank/DDBJ whole genome shotgun (WGS) entry which is preliminary data.</text>
</comment>